<dbReference type="Gene3D" id="3.40.50.2000">
    <property type="entry name" value="Glycogen Phosphorylase B"/>
    <property type="match status" value="2"/>
</dbReference>
<dbReference type="SUPFAM" id="SSF53756">
    <property type="entry name" value="UDP-Glycosyltransferase/glycogen phosphorylase"/>
    <property type="match status" value="1"/>
</dbReference>
<evidence type="ECO:0000256" key="1">
    <source>
        <dbReference type="ARBA" id="ARBA00022676"/>
    </source>
</evidence>
<dbReference type="RefSeq" id="WP_345885215.1">
    <property type="nucleotide sequence ID" value="NZ_JBDFRB010000007.1"/>
</dbReference>
<gene>
    <name evidence="3" type="ORF">ABCQ75_10060</name>
</gene>
<sequence length="314" mass="32851">MSMGSARPVLLALRALKLGDLLVAVPALRGLRAAFPEHRIVLAAPGWLEEVLPLVGGVNELLPTPGLEAPIPWNGPVDVAVNLHGAGPQSHRRLDALSPRHRIGHEAPGWPGPSWEEGLHERERWVRLLAWHGLRADAGDFRLGVPVADPPVHGATLVHVGAAHGSRMWPADRFAAVAAQLSRAGHDVRVTGGSGDRERAETIAAAAGLPASCVAAGRWSLSEFASALSAASLVITADTSAAHFASAYGIPSVVLFGPAAPEQWGPPGDGPHIVLTDATRRRGDAFAEDPDPALLAVLPGHVLDAVDRLRLPTS</sequence>
<dbReference type="GO" id="GO:0016757">
    <property type="term" value="F:glycosyltransferase activity"/>
    <property type="evidence" value="ECO:0007669"/>
    <property type="project" value="UniProtKB-KW"/>
</dbReference>
<dbReference type="InterPro" id="IPR051199">
    <property type="entry name" value="LPS_LOS_Heptosyltrfase"/>
</dbReference>
<dbReference type="EC" id="2.4.-.-" evidence="3"/>
<keyword evidence="2 3" id="KW-0808">Transferase</keyword>
<dbReference type="CDD" id="cd03789">
    <property type="entry name" value="GT9_LPS_heptosyltransferase"/>
    <property type="match status" value="1"/>
</dbReference>
<name>A0ABU9X0C6_9MICC</name>
<protein>
    <submittedName>
        <fullName evidence="3">Glycosyltransferase family 9 protein</fullName>
        <ecNumber evidence="3">2.4.-.-</ecNumber>
    </submittedName>
</protein>
<reference evidence="3 4" key="1">
    <citation type="submission" date="2024-05" db="EMBL/GenBank/DDBJ databases">
        <title>Sinomonas sp. nov., isolated from a waste landfill.</title>
        <authorList>
            <person name="Zhao Y."/>
        </authorList>
    </citation>
    <scope>NUCLEOTIDE SEQUENCE [LARGE SCALE GENOMIC DNA]</scope>
    <source>
        <strain evidence="3 4">CCTCC AB2014300</strain>
    </source>
</reference>
<keyword evidence="1 3" id="KW-0328">Glycosyltransferase</keyword>
<dbReference type="InterPro" id="IPR002201">
    <property type="entry name" value="Glyco_trans_9"/>
</dbReference>
<dbReference type="PANTHER" id="PTHR30160">
    <property type="entry name" value="TETRAACYLDISACCHARIDE 4'-KINASE-RELATED"/>
    <property type="match status" value="1"/>
</dbReference>
<comment type="caution">
    <text evidence="3">The sequence shown here is derived from an EMBL/GenBank/DDBJ whole genome shotgun (WGS) entry which is preliminary data.</text>
</comment>
<organism evidence="3 4">
    <name type="scientific">Sinomonas halotolerans</name>
    <dbReference type="NCBI Taxonomy" id="1644133"/>
    <lineage>
        <taxon>Bacteria</taxon>
        <taxon>Bacillati</taxon>
        <taxon>Actinomycetota</taxon>
        <taxon>Actinomycetes</taxon>
        <taxon>Micrococcales</taxon>
        <taxon>Micrococcaceae</taxon>
        <taxon>Sinomonas</taxon>
    </lineage>
</organism>
<evidence type="ECO:0000256" key="2">
    <source>
        <dbReference type="ARBA" id="ARBA00022679"/>
    </source>
</evidence>
<keyword evidence="4" id="KW-1185">Reference proteome</keyword>
<dbReference type="Pfam" id="PF01075">
    <property type="entry name" value="Glyco_transf_9"/>
    <property type="match status" value="1"/>
</dbReference>
<proteinExistence type="predicted"/>
<evidence type="ECO:0000313" key="3">
    <source>
        <dbReference type="EMBL" id="MEN2744880.1"/>
    </source>
</evidence>
<dbReference type="PANTHER" id="PTHR30160:SF1">
    <property type="entry name" value="LIPOPOLYSACCHARIDE 1,2-N-ACETYLGLUCOSAMINETRANSFERASE-RELATED"/>
    <property type="match status" value="1"/>
</dbReference>
<evidence type="ECO:0000313" key="4">
    <source>
        <dbReference type="Proteomes" id="UP001422074"/>
    </source>
</evidence>
<dbReference type="EMBL" id="JBDFRB010000007">
    <property type="protein sequence ID" value="MEN2744880.1"/>
    <property type="molecule type" value="Genomic_DNA"/>
</dbReference>
<dbReference type="Proteomes" id="UP001422074">
    <property type="component" value="Unassembled WGS sequence"/>
</dbReference>
<accession>A0ABU9X0C6</accession>